<dbReference type="Gene3D" id="2.40.180.10">
    <property type="entry name" value="Catalase core domain"/>
    <property type="match status" value="1"/>
</dbReference>
<dbReference type="InterPro" id="IPR052970">
    <property type="entry name" value="Inner_ear_hair_cell_LOXHD"/>
</dbReference>
<dbReference type="InterPro" id="IPR036392">
    <property type="entry name" value="PLAT/LH2_dom_sf"/>
</dbReference>
<dbReference type="SUPFAM" id="SSF49723">
    <property type="entry name" value="Lipase/lipooxygenase domain (PLAT/LH2 domain)"/>
    <property type="match status" value="1"/>
</dbReference>
<evidence type="ECO:0000256" key="1">
    <source>
        <dbReference type="PROSITE-ProRule" id="PRU00152"/>
    </source>
</evidence>
<gene>
    <name evidence="3" type="ORF">BYL167_LOCUS69026</name>
    <name evidence="4" type="ORF">GIL414_LOCUS79083</name>
</gene>
<dbReference type="PROSITE" id="PS50095">
    <property type="entry name" value="PLAT"/>
    <property type="match status" value="1"/>
</dbReference>
<dbReference type="InterPro" id="IPR001024">
    <property type="entry name" value="PLAT/LH2_dom"/>
</dbReference>
<feature type="non-terminal residue" evidence="4">
    <location>
        <position position="225"/>
    </location>
</feature>
<feature type="non-terminal residue" evidence="4">
    <location>
        <position position="1"/>
    </location>
</feature>
<dbReference type="PANTHER" id="PTHR45901:SF3">
    <property type="entry name" value="LIPOXYGENASE HOMOLOGY DOMAIN-CONTAINING PROTEIN 1"/>
    <property type="match status" value="1"/>
</dbReference>
<dbReference type="Pfam" id="PF01477">
    <property type="entry name" value="PLAT"/>
    <property type="match status" value="1"/>
</dbReference>
<dbReference type="Proteomes" id="UP000681720">
    <property type="component" value="Unassembled WGS sequence"/>
</dbReference>
<sequence>LRAERFNRPEHRSLLSVETTTSHNRLKQAIREINKSFLDSKSNQDKRYLQELVTYINQFEGDIDLLMCQMQYEPKVKETILFSSVTNDILDRMNLILHCARALSKKISIDDTIDETNENMENEINNDLSNMPNQVEYIIKIKTNNEISSSLSNDINVTVKLYGTYNKTSDIILTQSNNKNKWQSGQIDLFNLELNYLGDIYAIEIYHDAQYSSWKVDWIEIIDDA</sequence>
<dbReference type="PANTHER" id="PTHR45901">
    <property type="entry name" value="PROTEIN CBG12474"/>
    <property type="match status" value="1"/>
</dbReference>
<dbReference type="EMBL" id="CAJOBJ010351492">
    <property type="protein sequence ID" value="CAF5208813.1"/>
    <property type="molecule type" value="Genomic_DNA"/>
</dbReference>
<dbReference type="Proteomes" id="UP000681967">
    <property type="component" value="Unassembled WGS sequence"/>
</dbReference>
<organism evidence="4 5">
    <name type="scientific">Rotaria magnacalcarata</name>
    <dbReference type="NCBI Taxonomy" id="392030"/>
    <lineage>
        <taxon>Eukaryota</taxon>
        <taxon>Metazoa</taxon>
        <taxon>Spiralia</taxon>
        <taxon>Gnathifera</taxon>
        <taxon>Rotifera</taxon>
        <taxon>Eurotatoria</taxon>
        <taxon>Bdelloidea</taxon>
        <taxon>Philodinida</taxon>
        <taxon>Philodinidae</taxon>
        <taxon>Rotaria</taxon>
    </lineage>
</organism>
<evidence type="ECO:0000313" key="5">
    <source>
        <dbReference type="Proteomes" id="UP000681720"/>
    </source>
</evidence>
<evidence type="ECO:0000313" key="4">
    <source>
        <dbReference type="EMBL" id="CAF5208813.1"/>
    </source>
</evidence>
<proteinExistence type="predicted"/>
<feature type="domain" description="PLAT" evidence="2">
    <location>
        <begin position="135"/>
        <end position="225"/>
    </location>
</feature>
<reference evidence="4" key="1">
    <citation type="submission" date="2021-02" db="EMBL/GenBank/DDBJ databases">
        <authorList>
            <person name="Nowell W R."/>
        </authorList>
    </citation>
    <scope>NUCLEOTIDE SEQUENCE</scope>
</reference>
<evidence type="ECO:0000259" key="2">
    <source>
        <dbReference type="PROSITE" id="PS50095"/>
    </source>
</evidence>
<protein>
    <recommendedName>
        <fullName evidence="2">PLAT domain-containing protein</fullName>
    </recommendedName>
</protein>
<dbReference type="AlphaFoldDB" id="A0A8S3IXS7"/>
<evidence type="ECO:0000313" key="3">
    <source>
        <dbReference type="EMBL" id="CAF5134172.1"/>
    </source>
</evidence>
<comment type="caution">
    <text evidence="4">The sequence shown here is derived from an EMBL/GenBank/DDBJ whole genome shotgun (WGS) entry which is preliminary data.</text>
</comment>
<comment type="caution">
    <text evidence="1">Lacks conserved residue(s) required for the propagation of feature annotation.</text>
</comment>
<dbReference type="EMBL" id="CAJOBH010249282">
    <property type="protein sequence ID" value="CAF5134172.1"/>
    <property type="molecule type" value="Genomic_DNA"/>
</dbReference>
<name>A0A8S3IXS7_9BILA</name>
<accession>A0A8S3IXS7</accession>